<evidence type="ECO:0000313" key="6">
    <source>
        <dbReference type="Proteomes" id="UP000319941"/>
    </source>
</evidence>
<comment type="caution">
    <text evidence="5">The sequence shown here is derived from an EMBL/GenBank/DDBJ whole genome shotgun (WGS) entry which is preliminary data.</text>
</comment>
<dbReference type="STRING" id="553385.GCA_000591415_03616"/>
<dbReference type="OrthoDB" id="9801856at2"/>
<dbReference type="PANTHER" id="PTHR11049:SF5">
    <property type="entry name" value="ACYL-COA THIOESTER HYDROLASE YCIA"/>
    <property type="match status" value="1"/>
</dbReference>
<comment type="similarity">
    <text evidence="1">Belongs to the acyl coenzyme A hydrolase family.</text>
</comment>
<dbReference type="Gene3D" id="3.10.129.10">
    <property type="entry name" value="Hotdog Thioesterase"/>
    <property type="match status" value="1"/>
</dbReference>
<dbReference type="GO" id="GO:0005829">
    <property type="term" value="C:cytosol"/>
    <property type="evidence" value="ECO:0007669"/>
    <property type="project" value="TreeGrafter"/>
</dbReference>
<feature type="domain" description="HotDog ACOT-type" evidence="4">
    <location>
        <begin position="10"/>
        <end position="125"/>
    </location>
</feature>
<dbReference type="Proteomes" id="UP000319941">
    <property type="component" value="Unassembled WGS sequence"/>
</dbReference>
<dbReference type="SUPFAM" id="SSF54637">
    <property type="entry name" value="Thioesterase/thiol ester dehydrase-isomerase"/>
    <property type="match status" value="1"/>
</dbReference>
<dbReference type="EMBL" id="VNFH01000003">
    <property type="protein sequence ID" value="TVU71902.1"/>
    <property type="molecule type" value="Genomic_DNA"/>
</dbReference>
<evidence type="ECO:0000313" key="5">
    <source>
        <dbReference type="EMBL" id="TVU71902.1"/>
    </source>
</evidence>
<sequence>MQALDDAPTPNGTLTLKLIAQRHDTNLYGDISGGWLMHRMDEACELAAGRVANGRTATVAVEGLDFLSPVRVGSVVNVFTHVAEVGRSSIRLSVEVWIRPPQERNHRALTKVTEACYVMVALDENGRIRAVPAAPVEQSSLLTPPSSFSGMR</sequence>
<dbReference type="GO" id="GO:0052816">
    <property type="term" value="F:long-chain fatty acyl-CoA hydrolase activity"/>
    <property type="evidence" value="ECO:0007669"/>
    <property type="project" value="TreeGrafter"/>
</dbReference>
<keyword evidence="6" id="KW-1185">Reference proteome</keyword>
<dbReference type="PANTHER" id="PTHR11049">
    <property type="entry name" value="ACYL COENZYME A THIOESTER HYDROLASE"/>
    <property type="match status" value="1"/>
</dbReference>
<reference evidence="5 6" key="1">
    <citation type="submission" date="2019-07" db="EMBL/GenBank/DDBJ databases">
        <title>Diversity of Bacteria from Kongsfjorden, Arctic.</title>
        <authorList>
            <person name="Yu Y."/>
        </authorList>
    </citation>
    <scope>NUCLEOTIDE SEQUENCE [LARGE SCALE GENOMIC DNA]</scope>
    <source>
        <strain evidence="5 6">SM1923</strain>
    </source>
</reference>
<dbReference type="InterPro" id="IPR040170">
    <property type="entry name" value="Cytosol_ACT"/>
</dbReference>
<accession>A0A558HRZ5</accession>
<keyword evidence="2 3" id="KW-0378">Hydrolase</keyword>
<dbReference type="AlphaFoldDB" id="A0A558HRZ5"/>
<organism evidence="5 6">
    <name type="scientific">Cobetia crustatorum</name>
    <dbReference type="NCBI Taxonomy" id="553385"/>
    <lineage>
        <taxon>Bacteria</taxon>
        <taxon>Pseudomonadati</taxon>
        <taxon>Pseudomonadota</taxon>
        <taxon>Gammaproteobacteria</taxon>
        <taxon>Oceanospirillales</taxon>
        <taxon>Halomonadaceae</taxon>
        <taxon>Cobetia</taxon>
    </lineage>
</organism>
<dbReference type="GO" id="GO:0006637">
    <property type="term" value="P:acyl-CoA metabolic process"/>
    <property type="evidence" value="ECO:0007669"/>
    <property type="project" value="TreeGrafter"/>
</dbReference>
<name>A0A558HRZ5_9GAMM</name>
<dbReference type="InterPro" id="IPR006683">
    <property type="entry name" value="Thioestr_dom"/>
</dbReference>
<protein>
    <submittedName>
        <fullName evidence="5">Acyl-CoA thioesterase</fullName>
    </submittedName>
</protein>
<dbReference type="RefSeq" id="WP_144726824.1">
    <property type="nucleotide sequence ID" value="NZ_CAWOWR010000087.1"/>
</dbReference>
<evidence type="ECO:0000256" key="1">
    <source>
        <dbReference type="ARBA" id="ARBA00010458"/>
    </source>
</evidence>
<evidence type="ECO:0000256" key="2">
    <source>
        <dbReference type="ARBA" id="ARBA00022801"/>
    </source>
</evidence>
<dbReference type="CDD" id="cd03442">
    <property type="entry name" value="BFIT_BACH"/>
    <property type="match status" value="1"/>
</dbReference>
<dbReference type="InterPro" id="IPR029069">
    <property type="entry name" value="HotDog_dom_sf"/>
</dbReference>
<dbReference type="InterPro" id="IPR033120">
    <property type="entry name" value="HOTDOG_ACOT"/>
</dbReference>
<evidence type="ECO:0000256" key="3">
    <source>
        <dbReference type="PROSITE-ProRule" id="PRU01106"/>
    </source>
</evidence>
<evidence type="ECO:0000259" key="4">
    <source>
        <dbReference type="PROSITE" id="PS51770"/>
    </source>
</evidence>
<dbReference type="Pfam" id="PF03061">
    <property type="entry name" value="4HBT"/>
    <property type="match status" value="1"/>
</dbReference>
<dbReference type="PROSITE" id="PS51770">
    <property type="entry name" value="HOTDOG_ACOT"/>
    <property type="match status" value="1"/>
</dbReference>
<gene>
    <name evidence="5" type="ORF">FQP86_05075</name>
</gene>
<dbReference type="GO" id="GO:0009062">
    <property type="term" value="P:fatty acid catabolic process"/>
    <property type="evidence" value="ECO:0007669"/>
    <property type="project" value="TreeGrafter"/>
</dbReference>
<proteinExistence type="inferred from homology"/>